<feature type="transmembrane region" description="Helical" evidence="1">
    <location>
        <begin position="116"/>
        <end position="133"/>
    </location>
</feature>
<name>A0AAD4N6F7_9BILA</name>
<feature type="transmembrane region" description="Helical" evidence="1">
    <location>
        <begin position="139"/>
        <end position="158"/>
    </location>
</feature>
<feature type="transmembrane region" description="Helical" evidence="1">
    <location>
        <begin position="85"/>
        <end position="109"/>
    </location>
</feature>
<organism evidence="2 3">
    <name type="scientific">Ditylenchus destructor</name>
    <dbReference type="NCBI Taxonomy" id="166010"/>
    <lineage>
        <taxon>Eukaryota</taxon>
        <taxon>Metazoa</taxon>
        <taxon>Ecdysozoa</taxon>
        <taxon>Nematoda</taxon>
        <taxon>Chromadorea</taxon>
        <taxon>Rhabditida</taxon>
        <taxon>Tylenchina</taxon>
        <taxon>Tylenchomorpha</taxon>
        <taxon>Sphaerularioidea</taxon>
        <taxon>Anguinidae</taxon>
        <taxon>Anguininae</taxon>
        <taxon>Ditylenchus</taxon>
    </lineage>
</organism>
<gene>
    <name evidence="2" type="ORF">DdX_06734</name>
</gene>
<dbReference type="EMBL" id="JAKKPZ010000008">
    <property type="protein sequence ID" value="KAI1718313.1"/>
    <property type="molecule type" value="Genomic_DNA"/>
</dbReference>
<comment type="caution">
    <text evidence="2">The sequence shown here is derived from an EMBL/GenBank/DDBJ whole genome shotgun (WGS) entry which is preliminary data.</text>
</comment>
<keyword evidence="1" id="KW-1133">Transmembrane helix</keyword>
<feature type="transmembrane region" description="Helical" evidence="1">
    <location>
        <begin position="44"/>
        <end position="65"/>
    </location>
</feature>
<reference evidence="2" key="1">
    <citation type="submission" date="2022-01" db="EMBL/GenBank/DDBJ databases">
        <title>Genome Sequence Resource for Two Populations of Ditylenchus destructor, the Migratory Endoparasitic Phytonematode.</title>
        <authorList>
            <person name="Zhang H."/>
            <person name="Lin R."/>
            <person name="Xie B."/>
        </authorList>
    </citation>
    <scope>NUCLEOTIDE SEQUENCE</scope>
    <source>
        <strain evidence="2">BazhouSP</strain>
    </source>
</reference>
<sequence length="198" mass="22734">MKAEPIPHKPYTPYPAKTYVIPKWMEKGSVENVSRVIEKYHRCLFVHGLILICTFWAMLALFVYLDQIFPQASSDLALYAKENKNAILLVAAATILVGGIACFMASCVWIGGILQIAGYLWAFAFMLSLVYFYKEPGWLATILVGFLLLLGLFGYGMGRYWRGYLKRRQQSFYIDEKRSRRSQNPRDVQFVQVVPPFP</sequence>
<keyword evidence="1" id="KW-0812">Transmembrane</keyword>
<dbReference type="Proteomes" id="UP001201812">
    <property type="component" value="Unassembled WGS sequence"/>
</dbReference>
<dbReference type="AlphaFoldDB" id="A0AAD4N6F7"/>
<keyword evidence="3" id="KW-1185">Reference proteome</keyword>
<proteinExistence type="predicted"/>
<protein>
    <submittedName>
        <fullName evidence="2">Uncharacterized protein</fullName>
    </submittedName>
</protein>
<evidence type="ECO:0000313" key="2">
    <source>
        <dbReference type="EMBL" id="KAI1718313.1"/>
    </source>
</evidence>
<evidence type="ECO:0000256" key="1">
    <source>
        <dbReference type="SAM" id="Phobius"/>
    </source>
</evidence>
<accession>A0AAD4N6F7</accession>
<evidence type="ECO:0000313" key="3">
    <source>
        <dbReference type="Proteomes" id="UP001201812"/>
    </source>
</evidence>
<keyword evidence="1" id="KW-0472">Membrane</keyword>